<keyword evidence="4" id="KW-1185">Reference proteome</keyword>
<dbReference type="SUPFAM" id="SSF48264">
    <property type="entry name" value="Cytochrome P450"/>
    <property type="match status" value="1"/>
</dbReference>
<dbReference type="Gene3D" id="1.10.630.10">
    <property type="entry name" value="Cytochrome P450"/>
    <property type="match status" value="1"/>
</dbReference>
<keyword evidence="2" id="KW-0479">Metal-binding</keyword>
<comment type="similarity">
    <text evidence="1 2">Belongs to the cytochrome P450 family.</text>
</comment>
<dbReference type="InterPro" id="IPR002397">
    <property type="entry name" value="Cyt_P450_B"/>
</dbReference>
<dbReference type="RefSeq" id="WP_311039246.1">
    <property type="nucleotide sequence ID" value="NZ_CP117522.1"/>
</dbReference>
<evidence type="ECO:0000313" key="4">
    <source>
        <dbReference type="Proteomes" id="UP001305606"/>
    </source>
</evidence>
<dbReference type="Proteomes" id="UP001305606">
    <property type="component" value="Chromosome"/>
</dbReference>
<sequence>MNTVTSTTVLPDLTDPAFWAREDSHLILRELRRRAPLWRLESAAEGPLWCVLSYALAGEVLGDAARFSSERGSLLGTGRDRAPAGAGKMMALTDPPRHRELRNLVLPFFTKRKAAELSGRVADLTRQVVHGALEAAETDFVRDISTAVPLTVMCDLLGVPDEDRDHVVRMCDRAFLGDTPAERAEAHQQLLPYLFALGLRRRADPRDDIISSLVTHEVDGRRLPLDEALLNCDNILVGGVQTVRHTSTMAMLALTRHPDAWRAMREDGYDPELGVEELLRWTSVGLHVLRTARTDTELAGQRIRAGDRVVVWTPAANRDEAEFEDPGRLRLDRTPNRHLAFGWGPHYCIGAPLARVELASLFGALAEVAEGVEVLRPPVPNRSLINFGLDSLVVRLHARETAGRPRPV</sequence>
<proteinExistence type="inferred from homology"/>
<organism evidence="3 4">
    <name type="scientific">Streptomyces luomodiensis</name>
    <dbReference type="NCBI Taxonomy" id="3026192"/>
    <lineage>
        <taxon>Bacteria</taxon>
        <taxon>Bacillati</taxon>
        <taxon>Actinomycetota</taxon>
        <taxon>Actinomycetes</taxon>
        <taxon>Kitasatosporales</taxon>
        <taxon>Streptomycetaceae</taxon>
        <taxon>Streptomyces</taxon>
    </lineage>
</organism>
<dbReference type="PROSITE" id="PS00086">
    <property type="entry name" value="CYTOCHROME_P450"/>
    <property type="match status" value="1"/>
</dbReference>
<keyword evidence="2" id="KW-0560">Oxidoreductase</keyword>
<accession>A0ABY9VG09</accession>
<dbReference type="PANTHER" id="PTHR46696:SF4">
    <property type="entry name" value="BIOTIN BIOSYNTHESIS CYTOCHROME P450"/>
    <property type="match status" value="1"/>
</dbReference>
<dbReference type="PRINTS" id="PR00359">
    <property type="entry name" value="BP450"/>
</dbReference>
<evidence type="ECO:0000256" key="2">
    <source>
        <dbReference type="RuleBase" id="RU000461"/>
    </source>
</evidence>
<evidence type="ECO:0000256" key="1">
    <source>
        <dbReference type="ARBA" id="ARBA00010617"/>
    </source>
</evidence>
<protein>
    <submittedName>
        <fullName evidence="3">Cytochrome P450</fullName>
    </submittedName>
</protein>
<dbReference type="InterPro" id="IPR017972">
    <property type="entry name" value="Cyt_P450_CS"/>
</dbReference>
<dbReference type="InterPro" id="IPR001128">
    <property type="entry name" value="Cyt_P450"/>
</dbReference>
<keyword evidence="2" id="KW-0408">Iron</keyword>
<dbReference type="EMBL" id="CP117522">
    <property type="protein sequence ID" value="WNF00900.1"/>
    <property type="molecule type" value="Genomic_DNA"/>
</dbReference>
<name>A0ABY9VG09_9ACTN</name>
<dbReference type="InterPro" id="IPR036396">
    <property type="entry name" value="Cyt_P450_sf"/>
</dbReference>
<keyword evidence="2" id="KW-0349">Heme</keyword>
<keyword evidence="2" id="KW-0503">Monooxygenase</keyword>
<evidence type="ECO:0000313" key="3">
    <source>
        <dbReference type="EMBL" id="WNF00900.1"/>
    </source>
</evidence>
<reference evidence="3 4" key="1">
    <citation type="submission" date="2023-02" db="EMBL/GenBank/DDBJ databases">
        <title>Streptomyces sp. SCA4-21 with antifungal activity against Fusarium oxysporum f. sp. cubense, Streptomyces sp. SCA2-17 with antifungal activity against Fusarium oxysporum f. sp. cubense.</title>
        <authorList>
            <person name="Qi D."/>
        </authorList>
    </citation>
    <scope>NUCLEOTIDE SEQUENCE [LARGE SCALE GENOMIC DNA]</scope>
    <source>
        <strain evidence="3 4">SCA4-21</strain>
    </source>
</reference>
<dbReference type="Pfam" id="PF00067">
    <property type="entry name" value="p450"/>
    <property type="match status" value="1"/>
</dbReference>
<dbReference type="PANTHER" id="PTHR46696">
    <property type="entry name" value="P450, PUTATIVE (EUROFUNG)-RELATED"/>
    <property type="match status" value="1"/>
</dbReference>
<gene>
    <name evidence="3" type="ORF">PS467_38990</name>
</gene>